<organism evidence="1 2">
    <name type="scientific">Halocaridina rubra</name>
    <name type="common">Hawaiian red shrimp</name>
    <dbReference type="NCBI Taxonomy" id="373956"/>
    <lineage>
        <taxon>Eukaryota</taxon>
        <taxon>Metazoa</taxon>
        <taxon>Ecdysozoa</taxon>
        <taxon>Arthropoda</taxon>
        <taxon>Crustacea</taxon>
        <taxon>Multicrustacea</taxon>
        <taxon>Malacostraca</taxon>
        <taxon>Eumalacostraca</taxon>
        <taxon>Eucarida</taxon>
        <taxon>Decapoda</taxon>
        <taxon>Pleocyemata</taxon>
        <taxon>Caridea</taxon>
        <taxon>Atyoidea</taxon>
        <taxon>Atyidae</taxon>
        <taxon>Halocaridina</taxon>
    </lineage>
</organism>
<comment type="caution">
    <text evidence="1">The sequence shown here is derived from an EMBL/GenBank/DDBJ whole genome shotgun (WGS) entry which is preliminary data.</text>
</comment>
<accession>A0AAN9ADX7</accession>
<reference evidence="1 2" key="1">
    <citation type="submission" date="2023-11" db="EMBL/GenBank/DDBJ databases">
        <title>Halocaridina rubra genome assembly.</title>
        <authorList>
            <person name="Smith C."/>
        </authorList>
    </citation>
    <scope>NUCLEOTIDE SEQUENCE [LARGE SCALE GENOMIC DNA]</scope>
    <source>
        <strain evidence="1">EP-1</strain>
        <tissue evidence="1">Whole</tissue>
    </source>
</reference>
<dbReference type="EMBL" id="JAXCGZ010005778">
    <property type="protein sequence ID" value="KAK7080827.1"/>
    <property type="molecule type" value="Genomic_DNA"/>
</dbReference>
<protein>
    <submittedName>
        <fullName evidence="1">Uncharacterized protein</fullName>
    </submittedName>
</protein>
<evidence type="ECO:0000313" key="1">
    <source>
        <dbReference type="EMBL" id="KAK7080827.1"/>
    </source>
</evidence>
<sequence length="120" mass="13337">MGSSANLGKAASQEDIYATVTMTVMTTVMRKTVKPVPMSNRLLAHHPSSGVDQVGSAFHLTGNVMEKTTAMMAVTRRTAHRQQHPLLHPERVLCDYDYDCHDDSDEKRLRIQDFVPVGAK</sequence>
<dbReference type="AlphaFoldDB" id="A0AAN9ADX7"/>
<gene>
    <name evidence="1" type="ORF">SK128_017448</name>
</gene>
<evidence type="ECO:0000313" key="2">
    <source>
        <dbReference type="Proteomes" id="UP001381693"/>
    </source>
</evidence>
<keyword evidence="2" id="KW-1185">Reference proteome</keyword>
<dbReference type="Proteomes" id="UP001381693">
    <property type="component" value="Unassembled WGS sequence"/>
</dbReference>
<proteinExistence type="predicted"/>
<name>A0AAN9ADX7_HALRR</name>